<name>A0ABS6BQ54_9CLOT</name>
<evidence type="ECO:0000313" key="1">
    <source>
        <dbReference type="EMBL" id="MBU3159053.1"/>
    </source>
</evidence>
<sequence>MDVAPLSIAVGQPNIQKGDDIVAKETLTNVEKENDKQMTETVHNSAIDPNVGQNLDVVASVQKDKNDAANKQLQRELKWAKDKQQMLNVKEVKLLQMREIAEQGKQLTSLDQKELNRLNDRLGKLSAQVSAIDCESSRTKDGRKLE</sequence>
<keyword evidence="2" id="KW-1185">Reference proteome</keyword>
<evidence type="ECO:0000313" key="2">
    <source>
        <dbReference type="Proteomes" id="UP000776252"/>
    </source>
</evidence>
<protein>
    <submittedName>
        <fullName evidence="1">Uncharacterized protein</fullName>
    </submittedName>
</protein>
<gene>
    <name evidence="1" type="ORF">KPL37_04680</name>
</gene>
<dbReference type="RefSeq" id="WP_216146255.1">
    <property type="nucleotide sequence ID" value="NZ_JAHLDV010000006.1"/>
</dbReference>
<dbReference type="Proteomes" id="UP000776252">
    <property type="component" value="Unassembled WGS sequence"/>
</dbReference>
<comment type="caution">
    <text evidence="1">The sequence shown here is derived from an EMBL/GenBank/DDBJ whole genome shotgun (WGS) entry which is preliminary data.</text>
</comment>
<accession>A0ABS6BQ54</accession>
<dbReference type="EMBL" id="JAHLDV010000006">
    <property type="protein sequence ID" value="MBU3159053.1"/>
    <property type="molecule type" value="Genomic_DNA"/>
</dbReference>
<organism evidence="1 2">
    <name type="scientific">Clostridium frigoris</name>
    <dbReference type="NCBI Taxonomy" id="205327"/>
    <lineage>
        <taxon>Bacteria</taxon>
        <taxon>Bacillati</taxon>
        <taxon>Bacillota</taxon>
        <taxon>Clostridia</taxon>
        <taxon>Eubacteriales</taxon>
        <taxon>Clostridiaceae</taxon>
        <taxon>Clostridium</taxon>
    </lineage>
</organism>
<reference evidence="1 2" key="1">
    <citation type="submission" date="2021-06" db="EMBL/GenBank/DDBJ databases">
        <title>Clostridia strains as spoilage organisms.</title>
        <authorList>
            <person name="Wambui J."/>
            <person name="Stephan R."/>
            <person name="Stevens M.J.A."/>
        </authorList>
    </citation>
    <scope>NUCLEOTIDE SEQUENCE [LARGE SCALE GENOMIC DNA]</scope>
    <source>
        <strain evidence="1 2">DSM 14204</strain>
    </source>
</reference>
<proteinExistence type="predicted"/>